<organism evidence="4">
    <name type="scientific">Drosophila grimshawi</name>
    <name type="common">Hawaiian fruit fly</name>
    <name type="synonym">Idiomyia grimshawi</name>
    <dbReference type="NCBI Taxonomy" id="7222"/>
    <lineage>
        <taxon>Eukaryota</taxon>
        <taxon>Metazoa</taxon>
        <taxon>Ecdysozoa</taxon>
        <taxon>Arthropoda</taxon>
        <taxon>Hexapoda</taxon>
        <taxon>Insecta</taxon>
        <taxon>Pterygota</taxon>
        <taxon>Neoptera</taxon>
        <taxon>Endopterygota</taxon>
        <taxon>Diptera</taxon>
        <taxon>Brachycera</taxon>
        <taxon>Muscomorpha</taxon>
        <taxon>Ephydroidea</taxon>
        <taxon>Drosophilidae</taxon>
        <taxon>Drosophila</taxon>
        <taxon>Hawaiian Drosophila</taxon>
    </lineage>
</organism>
<feature type="chain" id="PRO_5002809114" evidence="1">
    <location>
        <begin position="21"/>
        <end position="166"/>
    </location>
</feature>
<dbReference type="InterPro" id="IPR036058">
    <property type="entry name" value="Kazal_dom_sf"/>
</dbReference>
<keyword evidence="4" id="KW-1185">Reference proteome</keyword>
<reference evidence="3 4" key="1">
    <citation type="journal article" date="2007" name="Nature">
        <title>Evolution of genes and genomes on the Drosophila phylogeny.</title>
        <authorList>
            <consortium name="Drosophila 12 Genomes Consortium"/>
            <person name="Clark A.G."/>
            <person name="Eisen M.B."/>
            <person name="Smith D.R."/>
            <person name="Bergman C.M."/>
            <person name="Oliver B."/>
            <person name="Markow T.A."/>
            <person name="Kaufman T.C."/>
            <person name="Kellis M."/>
            <person name="Gelbart W."/>
            <person name="Iyer V.N."/>
            <person name="Pollard D.A."/>
            <person name="Sackton T.B."/>
            <person name="Larracuente A.M."/>
            <person name="Singh N.D."/>
            <person name="Abad J.P."/>
            <person name="Abt D.N."/>
            <person name="Adryan B."/>
            <person name="Aguade M."/>
            <person name="Akashi H."/>
            <person name="Anderson W.W."/>
            <person name="Aquadro C.F."/>
            <person name="Ardell D.H."/>
            <person name="Arguello R."/>
            <person name="Artieri C.G."/>
            <person name="Barbash D.A."/>
            <person name="Barker D."/>
            <person name="Barsanti P."/>
            <person name="Batterham P."/>
            <person name="Batzoglou S."/>
            <person name="Begun D."/>
            <person name="Bhutkar A."/>
            <person name="Blanco E."/>
            <person name="Bosak S.A."/>
            <person name="Bradley R.K."/>
            <person name="Brand A.D."/>
            <person name="Brent M.R."/>
            <person name="Brooks A.N."/>
            <person name="Brown R.H."/>
            <person name="Butlin R.K."/>
            <person name="Caggese C."/>
            <person name="Calvi B.R."/>
            <person name="Bernardo de Carvalho A."/>
            <person name="Caspi A."/>
            <person name="Castrezana S."/>
            <person name="Celniker S.E."/>
            <person name="Chang J.L."/>
            <person name="Chapple C."/>
            <person name="Chatterji S."/>
            <person name="Chinwalla A."/>
            <person name="Civetta A."/>
            <person name="Clifton S.W."/>
            <person name="Comeron J.M."/>
            <person name="Costello J.C."/>
            <person name="Coyne J.A."/>
            <person name="Daub J."/>
            <person name="David R.G."/>
            <person name="Delcher A.L."/>
            <person name="Delehaunty K."/>
            <person name="Do C.B."/>
            <person name="Ebling H."/>
            <person name="Edwards K."/>
            <person name="Eickbush T."/>
            <person name="Evans J.D."/>
            <person name="Filipski A."/>
            <person name="Findeiss S."/>
            <person name="Freyhult E."/>
            <person name="Fulton L."/>
            <person name="Fulton R."/>
            <person name="Garcia A.C."/>
            <person name="Gardiner A."/>
            <person name="Garfield D.A."/>
            <person name="Garvin B.E."/>
            <person name="Gibson G."/>
            <person name="Gilbert D."/>
            <person name="Gnerre S."/>
            <person name="Godfrey J."/>
            <person name="Good R."/>
            <person name="Gotea V."/>
            <person name="Gravely B."/>
            <person name="Greenberg A.J."/>
            <person name="Griffiths-Jones S."/>
            <person name="Gross S."/>
            <person name="Guigo R."/>
            <person name="Gustafson E.A."/>
            <person name="Haerty W."/>
            <person name="Hahn M.W."/>
            <person name="Halligan D.L."/>
            <person name="Halpern A.L."/>
            <person name="Halter G.M."/>
            <person name="Han M.V."/>
            <person name="Heger A."/>
            <person name="Hillier L."/>
            <person name="Hinrichs A.S."/>
            <person name="Holmes I."/>
            <person name="Hoskins R.A."/>
            <person name="Hubisz M.J."/>
            <person name="Hultmark D."/>
            <person name="Huntley M.A."/>
            <person name="Jaffe D.B."/>
            <person name="Jagadeeshan S."/>
            <person name="Jeck W.R."/>
            <person name="Johnson J."/>
            <person name="Jones C.D."/>
            <person name="Jordan W.C."/>
            <person name="Karpen G.H."/>
            <person name="Kataoka E."/>
            <person name="Keightley P.D."/>
            <person name="Kheradpour P."/>
            <person name="Kirkness E.F."/>
            <person name="Koerich L.B."/>
            <person name="Kristiansen K."/>
            <person name="Kudrna D."/>
            <person name="Kulathinal R.J."/>
            <person name="Kumar S."/>
            <person name="Kwok R."/>
            <person name="Lander E."/>
            <person name="Langley C.H."/>
            <person name="Lapoint R."/>
            <person name="Lazzaro B.P."/>
            <person name="Lee S.J."/>
            <person name="Levesque L."/>
            <person name="Li R."/>
            <person name="Lin C.F."/>
            <person name="Lin M.F."/>
            <person name="Lindblad-Toh K."/>
            <person name="Llopart A."/>
            <person name="Long M."/>
            <person name="Low L."/>
            <person name="Lozovsky E."/>
            <person name="Lu J."/>
            <person name="Luo M."/>
            <person name="Machado C.A."/>
            <person name="Makalowski W."/>
            <person name="Marzo M."/>
            <person name="Matsuda M."/>
            <person name="Matzkin L."/>
            <person name="McAllister B."/>
            <person name="McBride C.S."/>
            <person name="McKernan B."/>
            <person name="McKernan K."/>
            <person name="Mendez-Lago M."/>
            <person name="Minx P."/>
            <person name="Mollenhauer M.U."/>
            <person name="Montooth K."/>
            <person name="Mount S.M."/>
            <person name="Mu X."/>
            <person name="Myers E."/>
            <person name="Negre B."/>
            <person name="Newfeld S."/>
            <person name="Nielsen R."/>
            <person name="Noor M.A."/>
            <person name="O'Grady P."/>
            <person name="Pachter L."/>
            <person name="Papaceit M."/>
            <person name="Parisi M.J."/>
            <person name="Parisi M."/>
            <person name="Parts L."/>
            <person name="Pedersen J.S."/>
            <person name="Pesole G."/>
            <person name="Phillippy A.M."/>
            <person name="Ponting C.P."/>
            <person name="Pop M."/>
            <person name="Porcelli D."/>
            <person name="Powell J.R."/>
            <person name="Prohaska S."/>
            <person name="Pruitt K."/>
            <person name="Puig M."/>
            <person name="Quesneville H."/>
            <person name="Ram K.R."/>
            <person name="Rand D."/>
            <person name="Rasmussen M.D."/>
            <person name="Reed L.K."/>
            <person name="Reenan R."/>
            <person name="Reily A."/>
            <person name="Remington K.A."/>
            <person name="Rieger T.T."/>
            <person name="Ritchie M.G."/>
            <person name="Robin C."/>
            <person name="Rogers Y.H."/>
            <person name="Rohde C."/>
            <person name="Rozas J."/>
            <person name="Rubenfield M.J."/>
            <person name="Ruiz A."/>
            <person name="Russo S."/>
            <person name="Salzberg S.L."/>
            <person name="Sanchez-Gracia A."/>
            <person name="Saranga D.J."/>
            <person name="Sato H."/>
            <person name="Schaeffer S.W."/>
            <person name="Schatz M.C."/>
            <person name="Schlenke T."/>
            <person name="Schwartz R."/>
            <person name="Segarra C."/>
            <person name="Singh R.S."/>
            <person name="Sirot L."/>
            <person name="Sirota M."/>
            <person name="Sisneros N.B."/>
            <person name="Smith C.D."/>
            <person name="Smith T.F."/>
            <person name="Spieth J."/>
            <person name="Stage D.E."/>
            <person name="Stark A."/>
            <person name="Stephan W."/>
            <person name="Strausberg R.L."/>
            <person name="Strempel S."/>
            <person name="Sturgill D."/>
            <person name="Sutton G."/>
            <person name="Sutton G.G."/>
            <person name="Tao W."/>
            <person name="Teichmann S."/>
            <person name="Tobari Y.N."/>
            <person name="Tomimura Y."/>
            <person name="Tsolas J.M."/>
            <person name="Valente V.L."/>
            <person name="Venter E."/>
            <person name="Venter J.C."/>
            <person name="Vicario S."/>
            <person name="Vieira F.G."/>
            <person name="Vilella A.J."/>
            <person name="Villasante A."/>
            <person name="Walenz B."/>
            <person name="Wang J."/>
            <person name="Wasserman M."/>
            <person name="Watts T."/>
            <person name="Wilson D."/>
            <person name="Wilson R.K."/>
            <person name="Wing R.A."/>
            <person name="Wolfner M.F."/>
            <person name="Wong A."/>
            <person name="Wong G.K."/>
            <person name="Wu C.I."/>
            <person name="Wu G."/>
            <person name="Yamamoto D."/>
            <person name="Yang H.P."/>
            <person name="Yang S.P."/>
            <person name="Yorke J.A."/>
            <person name="Yoshida K."/>
            <person name="Zdobnov E."/>
            <person name="Zhang P."/>
            <person name="Zhang Y."/>
            <person name="Zimin A.V."/>
            <person name="Baldwin J."/>
            <person name="Abdouelleil A."/>
            <person name="Abdulkadir J."/>
            <person name="Abebe A."/>
            <person name="Abera B."/>
            <person name="Abreu J."/>
            <person name="Acer S.C."/>
            <person name="Aftuck L."/>
            <person name="Alexander A."/>
            <person name="An P."/>
            <person name="Anderson E."/>
            <person name="Anderson S."/>
            <person name="Arachi H."/>
            <person name="Azer M."/>
            <person name="Bachantsang P."/>
            <person name="Barry A."/>
            <person name="Bayul T."/>
            <person name="Berlin A."/>
            <person name="Bessette D."/>
            <person name="Bloom T."/>
            <person name="Blye J."/>
            <person name="Boguslavskiy L."/>
            <person name="Bonnet C."/>
            <person name="Boukhgalter B."/>
            <person name="Bourzgui I."/>
            <person name="Brown A."/>
            <person name="Cahill P."/>
            <person name="Channer S."/>
            <person name="Cheshatsang Y."/>
            <person name="Chuda L."/>
            <person name="Citroen M."/>
            <person name="Collymore A."/>
            <person name="Cooke P."/>
            <person name="Costello M."/>
            <person name="D'Aco K."/>
            <person name="Daza R."/>
            <person name="De Haan G."/>
            <person name="DeGray S."/>
            <person name="DeMaso C."/>
            <person name="Dhargay N."/>
            <person name="Dooley K."/>
            <person name="Dooley E."/>
            <person name="Doricent M."/>
            <person name="Dorje P."/>
            <person name="Dorjee K."/>
            <person name="Dupes A."/>
            <person name="Elong R."/>
            <person name="Falk J."/>
            <person name="Farina A."/>
            <person name="Faro S."/>
            <person name="Ferguson D."/>
            <person name="Fisher S."/>
            <person name="Foley C.D."/>
            <person name="Franke A."/>
            <person name="Friedrich D."/>
            <person name="Gadbois L."/>
            <person name="Gearin G."/>
            <person name="Gearin C.R."/>
            <person name="Giannoukos G."/>
            <person name="Goode T."/>
            <person name="Graham J."/>
            <person name="Grandbois E."/>
            <person name="Grewal S."/>
            <person name="Gyaltsen K."/>
            <person name="Hafez N."/>
            <person name="Hagos B."/>
            <person name="Hall J."/>
            <person name="Henson C."/>
            <person name="Hollinger A."/>
            <person name="Honan T."/>
            <person name="Huard M.D."/>
            <person name="Hughes L."/>
            <person name="Hurhula B."/>
            <person name="Husby M.E."/>
            <person name="Kamat A."/>
            <person name="Kanga B."/>
            <person name="Kashin S."/>
            <person name="Khazanovich D."/>
            <person name="Kisner P."/>
            <person name="Lance K."/>
            <person name="Lara M."/>
            <person name="Lee W."/>
            <person name="Lennon N."/>
            <person name="Letendre F."/>
            <person name="LeVine R."/>
            <person name="Lipovsky A."/>
            <person name="Liu X."/>
            <person name="Liu J."/>
            <person name="Liu S."/>
            <person name="Lokyitsang T."/>
            <person name="Lokyitsang Y."/>
            <person name="Lubonja R."/>
            <person name="Lui A."/>
            <person name="MacDonald P."/>
            <person name="Magnisalis V."/>
            <person name="Maru K."/>
            <person name="Matthews C."/>
            <person name="McCusker W."/>
            <person name="McDonough S."/>
            <person name="Mehta T."/>
            <person name="Meldrim J."/>
            <person name="Meneus L."/>
            <person name="Mihai O."/>
            <person name="Mihalev A."/>
            <person name="Mihova T."/>
            <person name="Mittelman R."/>
            <person name="Mlenga V."/>
            <person name="Montmayeur A."/>
            <person name="Mulrain L."/>
            <person name="Navidi A."/>
            <person name="Naylor J."/>
            <person name="Negash T."/>
            <person name="Nguyen T."/>
            <person name="Nguyen N."/>
            <person name="Nicol R."/>
            <person name="Norbu C."/>
            <person name="Norbu N."/>
            <person name="Novod N."/>
            <person name="O'Neill B."/>
            <person name="Osman S."/>
            <person name="Markiewicz E."/>
            <person name="Oyono O.L."/>
            <person name="Patti C."/>
            <person name="Phunkhang P."/>
            <person name="Pierre F."/>
            <person name="Priest M."/>
            <person name="Raghuraman S."/>
            <person name="Rege F."/>
            <person name="Reyes R."/>
            <person name="Rise C."/>
            <person name="Rogov P."/>
            <person name="Ross K."/>
            <person name="Ryan E."/>
            <person name="Settipalli S."/>
            <person name="Shea T."/>
            <person name="Sherpa N."/>
            <person name="Shi L."/>
            <person name="Shih D."/>
            <person name="Sparrow T."/>
            <person name="Spaulding J."/>
            <person name="Stalker J."/>
            <person name="Stange-Thomann N."/>
            <person name="Stavropoulos S."/>
            <person name="Stone C."/>
            <person name="Strader C."/>
            <person name="Tesfaye S."/>
            <person name="Thomson T."/>
            <person name="Thoulutsang Y."/>
            <person name="Thoulutsang D."/>
            <person name="Topham K."/>
            <person name="Topping I."/>
            <person name="Tsamla T."/>
            <person name="Vassiliev H."/>
            <person name="Vo A."/>
            <person name="Wangchuk T."/>
            <person name="Wangdi T."/>
            <person name="Weiand M."/>
            <person name="Wilkinson J."/>
            <person name="Wilson A."/>
            <person name="Yadav S."/>
            <person name="Young G."/>
            <person name="Yu Q."/>
            <person name="Zembek L."/>
            <person name="Zhong D."/>
            <person name="Zimmer A."/>
            <person name="Zwirko Z."/>
            <person name="Jaffe D.B."/>
            <person name="Alvarez P."/>
            <person name="Brockman W."/>
            <person name="Butler J."/>
            <person name="Chin C."/>
            <person name="Gnerre S."/>
            <person name="Grabherr M."/>
            <person name="Kleber M."/>
            <person name="Mauceli E."/>
            <person name="MacCallum I."/>
        </authorList>
    </citation>
    <scope>NUCLEOTIDE SEQUENCE [LARGE SCALE GENOMIC DNA]</scope>
    <source>
        <strain evidence="4">Tucson 15287-2541.00</strain>
    </source>
</reference>
<dbReference type="SUPFAM" id="SSF100895">
    <property type="entry name" value="Kazal-type serine protease inhibitors"/>
    <property type="match status" value="1"/>
</dbReference>
<dbReference type="SMART" id="SM00280">
    <property type="entry name" value="KAZAL"/>
    <property type="match status" value="2"/>
</dbReference>
<dbReference type="KEGG" id="dgr:6563563"/>
<dbReference type="InParanoid" id="B4JGI4"/>
<dbReference type="CDD" id="cd00104">
    <property type="entry name" value="KAZAL_FS"/>
    <property type="match status" value="1"/>
</dbReference>
<evidence type="ECO:0000313" key="3">
    <source>
        <dbReference type="EMBL" id="EDV93681.1"/>
    </source>
</evidence>
<proteinExistence type="predicted"/>
<dbReference type="OrthoDB" id="88467at2759"/>
<accession>B4JGI4</accession>
<evidence type="ECO:0000256" key="1">
    <source>
        <dbReference type="SAM" id="SignalP"/>
    </source>
</evidence>
<dbReference type="Proteomes" id="UP000001070">
    <property type="component" value="Unassembled WGS sequence"/>
</dbReference>
<dbReference type="PhylomeDB" id="B4JGI4"/>
<dbReference type="AlphaFoldDB" id="B4JGI4"/>
<dbReference type="InterPro" id="IPR002350">
    <property type="entry name" value="Kazal_dom"/>
</dbReference>
<protein>
    <submittedName>
        <fullName evidence="3">GH19454</fullName>
    </submittedName>
</protein>
<gene>
    <name evidence="3" type="primary">Dgri\GH19454</name>
    <name evidence="3" type="ORF">Dgri_GH19454</name>
</gene>
<dbReference type="Pfam" id="PF07648">
    <property type="entry name" value="Kazal_2"/>
    <property type="match status" value="1"/>
</dbReference>
<dbReference type="STRING" id="7222.B4JGI4"/>
<sequence length="166" mass="18097">MKFPAITLCCGLALMSGIAGNSVSNNDTDCPQICPALHQPVCGFDGFNLKEFANPCSLKASNCRRERSALTTYTQTDMDWCSTQEVTNLQEQLKLNLDVGPCVKPCPMIYQPLCVSNGKYRGLVPSECLLSNYNCVLMNAGIPPNELLRVLKADSCDLSPNEKANI</sequence>
<feature type="domain" description="Kazal-like" evidence="2">
    <location>
        <begin position="101"/>
        <end position="156"/>
    </location>
</feature>
<dbReference type="HOGENOM" id="CLU_1604439_0_0_1"/>
<dbReference type="eggNOG" id="ENOG502T80I">
    <property type="taxonomic scope" value="Eukaryota"/>
</dbReference>
<feature type="signal peptide" evidence="1">
    <location>
        <begin position="1"/>
        <end position="20"/>
    </location>
</feature>
<evidence type="ECO:0000259" key="2">
    <source>
        <dbReference type="SMART" id="SM00280"/>
    </source>
</evidence>
<dbReference type="Gene3D" id="3.30.60.30">
    <property type="match status" value="2"/>
</dbReference>
<name>B4JGI4_DROGR</name>
<dbReference type="EMBL" id="CH916369">
    <property type="protein sequence ID" value="EDV93681.1"/>
    <property type="molecule type" value="Genomic_DNA"/>
</dbReference>
<keyword evidence="1" id="KW-0732">Signal</keyword>
<feature type="domain" description="Kazal-like" evidence="2">
    <location>
        <begin position="29"/>
        <end position="77"/>
    </location>
</feature>
<dbReference type="OMA" id="LEVQECF"/>
<evidence type="ECO:0000313" key="4">
    <source>
        <dbReference type="Proteomes" id="UP000001070"/>
    </source>
</evidence>